<accession>A0A0S1SXY3</accession>
<evidence type="ECO:0000313" key="2">
    <source>
        <dbReference type="Proteomes" id="UP000069135"/>
    </source>
</evidence>
<accession>A0A0S1SMF5</accession>
<name>A0A0S1SMF5_9BACT</name>
<accession>A0A0S1SHC1</accession>
<gene>
    <name evidence="1" type="ORF">PeribacterD1_0446</name>
</gene>
<dbReference type="KEGG" id="prf:PeribacterA2_0446"/>
<organism evidence="1 2">
    <name type="scientific">Candidatus Peribacter riflensis</name>
    <dbReference type="NCBI Taxonomy" id="1735162"/>
    <lineage>
        <taxon>Bacteria</taxon>
        <taxon>Candidatus Peregrinibacteriota</taxon>
        <taxon>Candidatus Peribacteria</taxon>
        <taxon>Candidatus Peribacterales</taxon>
        <taxon>Candidatus Peribacteraceae</taxon>
        <taxon>Candidatus Peribacter</taxon>
    </lineage>
</organism>
<accession>A0A0S1SHQ8</accession>
<evidence type="ECO:0000313" key="1">
    <source>
        <dbReference type="EMBL" id="ALM13137.1"/>
    </source>
</evidence>
<dbReference type="AlphaFoldDB" id="A0A0S1SMF5"/>
<reference evidence="2" key="1">
    <citation type="submission" date="2015-10" db="EMBL/GenBank/DDBJ databases">
        <title>Analysis of five complete genome sequences for members of the class Peribacteria in the recently recognized Peregrinibacteria bacterial phylum.</title>
        <authorList>
            <person name="Anantharaman K."/>
            <person name="Brown C.T."/>
            <person name="Burstein D."/>
            <person name="Castelle C.J."/>
            <person name="Probst A.J."/>
            <person name="Thomas B.C."/>
            <person name="Williams K.H."/>
            <person name="Banfield J.F."/>
        </authorList>
    </citation>
    <scope>NUCLEOTIDE SEQUENCE [LARGE SCALE GENOMIC DNA]</scope>
</reference>
<accession>A0A0S1SRI4</accession>
<dbReference type="Proteomes" id="UP000069135">
    <property type="component" value="Chromosome"/>
</dbReference>
<dbReference type="EMBL" id="CP013065">
    <property type="protein sequence ID" value="ALM13137.1"/>
    <property type="molecule type" value="Genomic_DNA"/>
</dbReference>
<sequence length="76" mass="8669">MMKLCRSLPDVCDEWNKTGSARVGINRVQDVEERINALTHVAHDDFARHVTIEREDRPEGFRPPVILKTQLGEAIS</sequence>
<proteinExistence type="predicted"/>
<reference evidence="1 2" key="2">
    <citation type="journal article" date="2016" name="PeerJ">
        <title>Analysis of five complete genome sequences for members of the class Peribacteria in the recently recognized Peregrinibacteria bacterial phylum.</title>
        <authorList>
            <person name="Anantharaman K."/>
            <person name="Brown C.T."/>
            <person name="Burstein D."/>
            <person name="Castelle C.J."/>
            <person name="Probst A.J."/>
            <person name="Thomas B.C."/>
            <person name="Williams K.H."/>
            <person name="Banfield J.F."/>
        </authorList>
    </citation>
    <scope>NUCLEOTIDE SEQUENCE [LARGE SCALE GENOMIC DNA]</scope>
    <source>
        <strain evidence="1">RIFOXYD1_FULL_PER-ii_59_16</strain>
    </source>
</reference>
<protein>
    <submittedName>
        <fullName evidence="1">Uncharacterized protein</fullName>
    </submittedName>
</protein>